<evidence type="ECO:0000313" key="4">
    <source>
        <dbReference type="EMBL" id="AUT76576.1"/>
    </source>
</evidence>
<proteinExistence type="predicted"/>
<dbReference type="PANTHER" id="PTHR46889">
    <property type="entry name" value="TRANSPOSASE INSF FOR INSERTION SEQUENCE IS3B-RELATED"/>
    <property type="match status" value="1"/>
</dbReference>
<dbReference type="Pfam" id="PF13333">
    <property type="entry name" value="rve_2"/>
    <property type="match status" value="1"/>
</dbReference>
<dbReference type="EMBL" id="CP026109">
    <property type="protein sequence ID" value="AUT76417.1"/>
    <property type="molecule type" value="Genomic_DNA"/>
</dbReference>
<accession>A0AAN1JMI0</accession>
<dbReference type="RefSeq" id="WP_090839379.1">
    <property type="nucleotide sequence ID" value="NZ_CADFGJ010000011.1"/>
</dbReference>
<dbReference type="InterPro" id="IPR009057">
    <property type="entry name" value="Homeodomain-like_sf"/>
</dbReference>
<dbReference type="PANTHER" id="PTHR46889:SF4">
    <property type="entry name" value="TRANSPOSASE INSO FOR INSERTION SEQUENCE ELEMENT IS911B-RELATED"/>
    <property type="match status" value="1"/>
</dbReference>
<dbReference type="KEGG" id="phs:C2L64_51480"/>
<dbReference type="KEGG" id="phs:C2L64_23355"/>
<evidence type="ECO:0000313" key="5">
    <source>
        <dbReference type="EMBL" id="AUT76648.1"/>
    </source>
</evidence>
<dbReference type="SUPFAM" id="SSF46689">
    <property type="entry name" value="Homeodomain-like"/>
    <property type="match status" value="1"/>
</dbReference>
<dbReference type="Pfam" id="PF00665">
    <property type="entry name" value="rve"/>
    <property type="match status" value="1"/>
</dbReference>
<dbReference type="Pfam" id="PF13276">
    <property type="entry name" value="HTH_21"/>
    <property type="match status" value="1"/>
</dbReference>
<evidence type="ECO:0000259" key="1">
    <source>
        <dbReference type="PROSITE" id="PS50994"/>
    </source>
</evidence>
<feature type="domain" description="Integrase catalytic" evidence="1">
    <location>
        <begin position="222"/>
        <end position="385"/>
    </location>
</feature>
<dbReference type="GO" id="GO:0006313">
    <property type="term" value="P:DNA transposition"/>
    <property type="evidence" value="ECO:0007669"/>
    <property type="project" value="InterPro"/>
</dbReference>
<name>A0AAN1JMI0_9BURK</name>
<dbReference type="GO" id="GO:0015074">
    <property type="term" value="P:DNA integration"/>
    <property type="evidence" value="ECO:0007669"/>
    <property type="project" value="InterPro"/>
</dbReference>
<dbReference type="GeneID" id="55536728"/>
<dbReference type="Proteomes" id="UP000236649">
    <property type="component" value="Chromosome 5"/>
</dbReference>
<dbReference type="GO" id="GO:0004803">
    <property type="term" value="F:transposase activity"/>
    <property type="evidence" value="ECO:0007669"/>
    <property type="project" value="InterPro"/>
</dbReference>
<dbReference type="NCBIfam" id="NF033516">
    <property type="entry name" value="transpos_IS3"/>
    <property type="match status" value="1"/>
</dbReference>
<dbReference type="Gene3D" id="1.10.10.60">
    <property type="entry name" value="Homeodomain-like"/>
    <property type="match status" value="1"/>
</dbReference>
<gene>
    <name evidence="2" type="ORF">C2L64_23355</name>
    <name evidence="3" type="ORF">C2L64_50225</name>
    <name evidence="4" type="ORF">C2L64_51480</name>
    <name evidence="5" type="ORF">C2L64_52030</name>
</gene>
<protein>
    <submittedName>
        <fullName evidence="4">Transposase</fullName>
    </submittedName>
</protein>
<evidence type="ECO:0000313" key="2">
    <source>
        <dbReference type="EMBL" id="AUT71240.1"/>
    </source>
</evidence>
<dbReference type="InterPro" id="IPR012337">
    <property type="entry name" value="RNaseH-like_sf"/>
</dbReference>
<dbReference type="AlphaFoldDB" id="A0AAN1JMI0"/>
<dbReference type="Proteomes" id="UP000236649">
    <property type="component" value="Chromosome 2"/>
</dbReference>
<dbReference type="EMBL" id="CP026109">
    <property type="protein sequence ID" value="AUT76576.1"/>
    <property type="molecule type" value="Genomic_DNA"/>
</dbReference>
<dbReference type="GO" id="GO:0003677">
    <property type="term" value="F:DNA binding"/>
    <property type="evidence" value="ECO:0007669"/>
    <property type="project" value="InterPro"/>
</dbReference>
<dbReference type="KEGG" id="phs:C2L64_50225"/>
<dbReference type="SUPFAM" id="SSF53098">
    <property type="entry name" value="Ribonuclease H-like"/>
    <property type="match status" value="1"/>
</dbReference>
<dbReference type="EMBL" id="CP026106">
    <property type="protein sequence ID" value="AUT71240.1"/>
    <property type="molecule type" value="Genomic_DNA"/>
</dbReference>
<dbReference type="KEGG" id="phs:C2L64_52030"/>
<sequence>MNRIPKAVYTKEFREEAVKLALTEGVGVSEAARRLSIPMKSLANWVRAAKAGKLKTVGQGQKPLTDLEMELNRVKRELAEVKMERDLLKKFGGLLREGVAVKYGVIEQMRRDYPVPPMCRLLGVSTSGYYAWLKRPPSSRTQQEPRLEAEILAAHQRTRETFGAERLQKDLTEHGVQVGVHRIKRLRKKLGLRCKQKRKFKATTNSKHDLPVAPNQLNQNFSVSAPNQAWCGDITYIATDEGWLYLAGLKDLFSGELVGYAMNERMTKHLVMQALFRAVASHRPSPGLIHHTDRGSQYCAHAYQNLVSQFGMQASMSRRGNCFDNAPIESFWGTLKSELVYHRRFATRQQAQQEITEYIEIFYNRQRTQARLDYLSPAAFTQRFYLNKIAA</sequence>
<reference evidence="4 6" key="1">
    <citation type="submission" date="2018-01" db="EMBL/GenBank/DDBJ databases">
        <title>Species boundaries and ecological features among Paraburkholderia terrae DSMZ17804T, P. hospita DSMZ17164T and P. caribensis DSMZ13236T.</title>
        <authorList>
            <person name="Pratama A.A."/>
        </authorList>
    </citation>
    <scope>NUCLEOTIDE SEQUENCE [LARGE SCALE GENOMIC DNA]</scope>
    <source>
        <strain evidence="4 6">DSM 17164</strain>
    </source>
</reference>
<organism evidence="4 6">
    <name type="scientific">Paraburkholderia hospita</name>
    <dbReference type="NCBI Taxonomy" id="169430"/>
    <lineage>
        <taxon>Bacteria</taxon>
        <taxon>Pseudomonadati</taxon>
        <taxon>Pseudomonadota</taxon>
        <taxon>Betaproteobacteria</taxon>
        <taxon>Burkholderiales</taxon>
        <taxon>Burkholderiaceae</taxon>
        <taxon>Paraburkholderia</taxon>
    </lineage>
</organism>
<dbReference type="InterPro" id="IPR050900">
    <property type="entry name" value="Transposase_IS3/IS150/IS904"/>
</dbReference>
<dbReference type="InterPro" id="IPR036397">
    <property type="entry name" value="RNaseH_sf"/>
</dbReference>
<dbReference type="InterPro" id="IPR048020">
    <property type="entry name" value="Transpos_IS3"/>
</dbReference>
<dbReference type="InterPro" id="IPR001584">
    <property type="entry name" value="Integrase_cat-core"/>
</dbReference>
<dbReference type="InterPro" id="IPR025948">
    <property type="entry name" value="HTH-like_dom"/>
</dbReference>
<dbReference type="Pfam" id="PF01527">
    <property type="entry name" value="HTH_Tnp_1"/>
    <property type="match status" value="1"/>
</dbReference>
<dbReference type="Gene3D" id="3.30.420.10">
    <property type="entry name" value="Ribonuclease H-like superfamily/Ribonuclease H"/>
    <property type="match status" value="1"/>
</dbReference>
<evidence type="ECO:0000313" key="3">
    <source>
        <dbReference type="EMBL" id="AUT76417.1"/>
    </source>
</evidence>
<evidence type="ECO:0000313" key="6">
    <source>
        <dbReference type="Proteomes" id="UP000236649"/>
    </source>
</evidence>
<dbReference type="InterPro" id="IPR002514">
    <property type="entry name" value="Transposase_8"/>
</dbReference>
<dbReference type="EMBL" id="CP026109">
    <property type="protein sequence ID" value="AUT76648.1"/>
    <property type="molecule type" value="Genomic_DNA"/>
</dbReference>
<dbReference type="PROSITE" id="PS50994">
    <property type="entry name" value="INTEGRASE"/>
    <property type="match status" value="1"/>
</dbReference>